<protein>
    <recommendedName>
        <fullName evidence="5">Prolyl 4-hydroxylase alpha subunit domain-containing protein</fullName>
    </recommendedName>
</protein>
<dbReference type="RefSeq" id="WP_226586109.1">
    <property type="nucleotide sequence ID" value="NZ_BLAY01000086.1"/>
</dbReference>
<dbReference type="InterPro" id="IPR051559">
    <property type="entry name" value="HIF_prolyl_hydroxylases"/>
</dbReference>
<dbReference type="GO" id="GO:0031418">
    <property type="term" value="F:L-ascorbic acid binding"/>
    <property type="evidence" value="ECO:0007669"/>
    <property type="project" value="UniProtKB-KW"/>
</dbReference>
<dbReference type="PANTHER" id="PTHR12907:SF26">
    <property type="entry name" value="HIF PROLYL HYDROXYLASE, ISOFORM C"/>
    <property type="match status" value="1"/>
</dbReference>
<dbReference type="Proteomes" id="UP001050975">
    <property type="component" value="Unassembled WGS sequence"/>
</dbReference>
<organism evidence="6 7">
    <name type="scientific">Microseira wollei NIES-4236</name>
    <dbReference type="NCBI Taxonomy" id="2530354"/>
    <lineage>
        <taxon>Bacteria</taxon>
        <taxon>Bacillati</taxon>
        <taxon>Cyanobacteriota</taxon>
        <taxon>Cyanophyceae</taxon>
        <taxon>Oscillatoriophycideae</taxon>
        <taxon>Aerosakkonematales</taxon>
        <taxon>Aerosakkonemataceae</taxon>
        <taxon>Microseira</taxon>
    </lineage>
</organism>
<dbReference type="SUPFAM" id="SSF51197">
    <property type="entry name" value="Clavaminate synthase-like"/>
    <property type="match status" value="1"/>
</dbReference>
<sequence length="270" mass="31608">MLNYNLLETRIDEFAKTFAEAKPFRHLIVDEFLEPEVAAEAFSVFPKMQEMDTLKDFRQYKAQDPAIDKFDPIFSQIIFKHLQSPRFLEIMTKISGIPNLLADKQLYASGLAQGANGSFLNVHIDNSSHPKTKHYRRLNLLVYLNKYWTEEKGGHLELWSADMSDSVAILPTFNRMVIFATDKQSWHGHRHVNTPDGDTRKSINIYYFTEESPDKTDYYHVTSFRARKNEILNQVLYPVDNMVRTMARNLRQKKDQHAVLFDENQKQNDQ</sequence>
<evidence type="ECO:0000256" key="2">
    <source>
        <dbReference type="ARBA" id="ARBA00022896"/>
    </source>
</evidence>
<comment type="caution">
    <text evidence="6">The sequence shown here is derived from an EMBL/GenBank/DDBJ whole genome shotgun (WGS) entry which is preliminary data.</text>
</comment>
<comment type="cofactor">
    <cofactor evidence="1">
        <name>L-ascorbate</name>
        <dbReference type="ChEBI" id="CHEBI:38290"/>
    </cofactor>
</comment>
<keyword evidence="7" id="KW-1185">Reference proteome</keyword>
<dbReference type="SMART" id="SM00702">
    <property type="entry name" value="P4Hc"/>
    <property type="match status" value="1"/>
</dbReference>
<evidence type="ECO:0000256" key="4">
    <source>
        <dbReference type="ARBA" id="ARBA00023002"/>
    </source>
</evidence>
<name>A0AAV3XCL2_9CYAN</name>
<dbReference type="GO" id="GO:0008198">
    <property type="term" value="F:ferrous iron binding"/>
    <property type="evidence" value="ECO:0007669"/>
    <property type="project" value="TreeGrafter"/>
</dbReference>
<evidence type="ECO:0000259" key="5">
    <source>
        <dbReference type="SMART" id="SM00702"/>
    </source>
</evidence>
<dbReference type="PANTHER" id="PTHR12907">
    <property type="entry name" value="EGL NINE HOMOLOG-RELATED"/>
    <property type="match status" value="1"/>
</dbReference>
<gene>
    <name evidence="6" type="ORF">MiSe_50770</name>
</gene>
<keyword evidence="3" id="KW-0223">Dioxygenase</keyword>
<dbReference type="InterPro" id="IPR006620">
    <property type="entry name" value="Pro_4_hyd_alph"/>
</dbReference>
<accession>A0AAV3XCL2</accession>
<dbReference type="GO" id="GO:0071456">
    <property type="term" value="P:cellular response to hypoxia"/>
    <property type="evidence" value="ECO:0007669"/>
    <property type="project" value="TreeGrafter"/>
</dbReference>
<proteinExistence type="predicted"/>
<keyword evidence="2" id="KW-0847">Vitamin C</keyword>
<dbReference type="InterPro" id="IPR044862">
    <property type="entry name" value="Pro_4_hyd_alph_FE2OG_OXY"/>
</dbReference>
<keyword evidence="4" id="KW-0560">Oxidoreductase</keyword>
<evidence type="ECO:0000313" key="6">
    <source>
        <dbReference type="EMBL" id="GET40268.1"/>
    </source>
</evidence>
<feature type="domain" description="Prolyl 4-hydroxylase alpha subunit" evidence="5">
    <location>
        <begin position="24"/>
        <end position="208"/>
    </location>
</feature>
<evidence type="ECO:0000256" key="3">
    <source>
        <dbReference type="ARBA" id="ARBA00022964"/>
    </source>
</evidence>
<evidence type="ECO:0000256" key="1">
    <source>
        <dbReference type="ARBA" id="ARBA00001961"/>
    </source>
</evidence>
<dbReference type="Gene3D" id="2.60.120.620">
    <property type="entry name" value="q2cbj1_9rhob like domain"/>
    <property type="match status" value="1"/>
</dbReference>
<dbReference type="AlphaFoldDB" id="A0AAV3XCL2"/>
<reference evidence="6" key="1">
    <citation type="submission" date="2019-10" db="EMBL/GenBank/DDBJ databases">
        <title>Draft genome sequece of Microseira wollei NIES-4236.</title>
        <authorList>
            <person name="Yamaguchi H."/>
            <person name="Suzuki S."/>
            <person name="Kawachi M."/>
        </authorList>
    </citation>
    <scope>NUCLEOTIDE SEQUENCE</scope>
    <source>
        <strain evidence="6">NIES-4236</strain>
    </source>
</reference>
<dbReference type="EMBL" id="BLAY01000086">
    <property type="protein sequence ID" value="GET40268.1"/>
    <property type="molecule type" value="Genomic_DNA"/>
</dbReference>
<evidence type="ECO:0000313" key="7">
    <source>
        <dbReference type="Proteomes" id="UP001050975"/>
    </source>
</evidence>
<dbReference type="GO" id="GO:0031543">
    <property type="term" value="F:peptidyl-proline dioxygenase activity"/>
    <property type="evidence" value="ECO:0007669"/>
    <property type="project" value="TreeGrafter"/>
</dbReference>
<dbReference type="Pfam" id="PF13640">
    <property type="entry name" value="2OG-FeII_Oxy_3"/>
    <property type="match status" value="1"/>
</dbReference>